<evidence type="ECO:0000256" key="1">
    <source>
        <dbReference type="ARBA" id="ARBA00002343"/>
    </source>
</evidence>
<accession>E9DCZ3</accession>
<dbReference type="SMART" id="SM00757">
    <property type="entry name" value="CRA"/>
    <property type="match status" value="1"/>
</dbReference>
<dbReference type="InterPro" id="IPR050618">
    <property type="entry name" value="Ubq-SigPath_Reg"/>
</dbReference>
<dbReference type="STRING" id="443226.E9DCZ3"/>
<dbReference type="EMBL" id="GL636500">
    <property type="protein sequence ID" value="EFW15518.1"/>
    <property type="molecule type" value="Genomic_DNA"/>
</dbReference>
<organism evidence="7">
    <name type="scientific">Coccidioides posadasii (strain RMSCC 757 / Silveira)</name>
    <name type="common">Valley fever fungus</name>
    <dbReference type="NCBI Taxonomy" id="443226"/>
    <lineage>
        <taxon>Eukaryota</taxon>
        <taxon>Fungi</taxon>
        <taxon>Dikarya</taxon>
        <taxon>Ascomycota</taxon>
        <taxon>Pezizomycotina</taxon>
        <taxon>Eurotiomycetes</taxon>
        <taxon>Eurotiomycetidae</taxon>
        <taxon>Onygenales</taxon>
        <taxon>Onygenaceae</taxon>
        <taxon>Coccidioides</taxon>
    </lineage>
</organism>
<dbReference type="HOGENOM" id="CLU_073203_0_0_1"/>
<dbReference type="eggNOG" id="KOG2659">
    <property type="taxonomic scope" value="Eukaryota"/>
</dbReference>
<dbReference type="OMA" id="KMILWAQ"/>
<dbReference type="AlphaFoldDB" id="E9DCZ3"/>
<feature type="compositionally biased region" description="Basic and acidic residues" evidence="4">
    <location>
        <begin position="227"/>
        <end position="247"/>
    </location>
</feature>
<dbReference type="InterPro" id="IPR024964">
    <property type="entry name" value="CTLH/CRA"/>
</dbReference>
<dbReference type="Proteomes" id="UP000002497">
    <property type="component" value="Unassembled WGS sequence"/>
</dbReference>
<protein>
    <recommendedName>
        <fullName evidence="3">Protein FYV10</fullName>
    </recommendedName>
    <alternativeName>
        <fullName evidence="2">Protein fyv10</fullName>
    </alternativeName>
</protein>
<dbReference type="VEuPathDB" id="FungiDB:D8B26_002370"/>
<evidence type="ECO:0000259" key="5">
    <source>
        <dbReference type="PROSITE" id="PS50897"/>
    </source>
</evidence>
<keyword evidence="7" id="KW-1185">Reference proteome</keyword>
<dbReference type="SMART" id="SM00668">
    <property type="entry name" value="CTLH"/>
    <property type="match status" value="1"/>
</dbReference>
<name>E9DCZ3_COCPS</name>
<dbReference type="InterPro" id="IPR013144">
    <property type="entry name" value="CRA_dom"/>
</dbReference>
<gene>
    <name evidence="6" type="ORF">CPSG_07955</name>
</gene>
<dbReference type="InterPro" id="IPR006595">
    <property type="entry name" value="CTLH_C"/>
</dbReference>
<feature type="region of interest" description="Disordered" evidence="4">
    <location>
        <begin position="227"/>
        <end position="275"/>
    </location>
</feature>
<dbReference type="Pfam" id="PF10607">
    <property type="entry name" value="CTLH"/>
    <property type="match status" value="1"/>
</dbReference>
<dbReference type="OrthoDB" id="2415936at2759"/>
<evidence type="ECO:0000313" key="6">
    <source>
        <dbReference type="EMBL" id="EFW15518.1"/>
    </source>
</evidence>
<proteinExistence type="predicted"/>
<dbReference type="VEuPathDB" id="FungiDB:CPSG_07955"/>
<reference evidence="7" key="1">
    <citation type="journal article" date="2010" name="Genome Res.">
        <title>Population genomic sequencing of Coccidioides fungi reveals recent hybridization and transposon control.</title>
        <authorList>
            <person name="Neafsey D.E."/>
            <person name="Barker B.M."/>
            <person name="Sharpton T.J."/>
            <person name="Stajich J.E."/>
            <person name="Park D.J."/>
            <person name="Whiston E."/>
            <person name="Hung C.-Y."/>
            <person name="McMahan C."/>
            <person name="White J."/>
            <person name="Sykes S."/>
            <person name="Heiman D."/>
            <person name="Young S."/>
            <person name="Zeng Q."/>
            <person name="Abouelleil A."/>
            <person name="Aftuck L."/>
            <person name="Bessette D."/>
            <person name="Brown A."/>
            <person name="FitzGerald M."/>
            <person name="Lui A."/>
            <person name="Macdonald J.P."/>
            <person name="Priest M."/>
            <person name="Orbach M.J."/>
            <person name="Galgiani J.N."/>
            <person name="Kirkland T.N."/>
            <person name="Cole G.T."/>
            <person name="Birren B.W."/>
            <person name="Henn M.R."/>
            <person name="Taylor J.W."/>
            <person name="Rounsley S.D."/>
        </authorList>
    </citation>
    <scope>NUCLEOTIDE SEQUENCE [LARGE SCALE GENOMIC DNA]</scope>
    <source>
        <strain evidence="7">RMSCC 757 / Silveira</strain>
    </source>
</reference>
<dbReference type="Pfam" id="PF08513">
    <property type="entry name" value="LisH"/>
    <property type="match status" value="1"/>
</dbReference>
<feature type="domain" description="CTLH" evidence="5">
    <location>
        <begin position="85"/>
        <end position="142"/>
    </location>
</feature>
<dbReference type="InterPro" id="IPR006594">
    <property type="entry name" value="LisH"/>
</dbReference>
<sequence>MASTNIMSPTPSTTTPTWHRFERKVEEVKSSKSFHLVCFERPLLMVRGSDINFLIMDYLVTNGYPLAAKKFAVEANIQPQADIESMQERVDIRNAIYSGDIQSAIEKINELNPQILDCNSSLHFALLQLQLIELIRTCTSTPNGDISLALDFATSQLAPRAPTNPQFLEDLEKTFLSPSLAALLDPELRKTIANRVNEAILHNQGAKREARLRNLVKLRAWAEQKARQMKKDVPDKLDIGLDGDTRKANNASDASQHNGDDVVMQEQADVDPMIS</sequence>
<dbReference type="PROSITE" id="PS50896">
    <property type="entry name" value="LISH"/>
    <property type="match status" value="1"/>
</dbReference>
<dbReference type="PROSITE" id="PS50897">
    <property type="entry name" value="CTLH"/>
    <property type="match status" value="1"/>
</dbReference>
<dbReference type="SMART" id="SM00667">
    <property type="entry name" value="LisH"/>
    <property type="match status" value="1"/>
</dbReference>
<reference evidence="7" key="2">
    <citation type="submission" date="2010-03" db="EMBL/GenBank/DDBJ databases">
        <title>The genome sequence of Coccidioides posadasii strain Silveira.</title>
        <authorList>
            <consortium name="The Broad Institute Genome Sequencing Center for Infectious Disease"/>
            <person name="Neafsey D."/>
            <person name="Orbach M."/>
            <person name="Henn M.R."/>
            <person name="Cole G.T."/>
            <person name="Galgiani J."/>
            <person name="Gardner M.J."/>
            <person name="Kirkland T.N."/>
            <person name="Taylor J.W."/>
            <person name="Young S.K."/>
            <person name="Zeng Q."/>
            <person name="Koehrsen M."/>
            <person name="Alvarado L."/>
            <person name="Berlin A."/>
            <person name="Borenstein D."/>
            <person name="Chapman S.B."/>
            <person name="Chen Z."/>
            <person name="Engels R."/>
            <person name="Freedman E."/>
            <person name="Gellesch M."/>
            <person name="Goldberg J."/>
            <person name="Griggs A."/>
            <person name="Gujja S."/>
            <person name="Heilman E."/>
            <person name="Heiman D."/>
            <person name="Howarth C."/>
            <person name="Jen D."/>
            <person name="Larson L."/>
            <person name="Mehta T."/>
            <person name="Neiman D."/>
            <person name="Park D."/>
            <person name="Pearson M."/>
            <person name="Richards J."/>
            <person name="Roberts A."/>
            <person name="Saif S."/>
            <person name="Shea T."/>
            <person name="Shenoy N."/>
            <person name="Sisk P."/>
            <person name="Stolte C."/>
            <person name="Sykes S."/>
            <person name="Walk T."/>
            <person name="White J."/>
            <person name="Yandava C."/>
            <person name="Haas B."/>
            <person name="Nusbaum C."/>
            <person name="Birren B."/>
        </authorList>
    </citation>
    <scope>NUCLEOTIDE SEQUENCE [LARGE SCALE GENOMIC DNA]</scope>
    <source>
        <strain evidence="7">RMSCC 757 / Silveira</strain>
    </source>
</reference>
<evidence type="ECO:0000313" key="7">
    <source>
        <dbReference type="Proteomes" id="UP000002497"/>
    </source>
</evidence>
<comment type="function">
    <text evidence="1">Involved in the proteasome-dependent degradation of fructose-1,6-bisphosphatase.</text>
</comment>
<evidence type="ECO:0000256" key="4">
    <source>
        <dbReference type="SAM" id="MobiDB-lite"/>
    </source>
</evidence>
<feature type="compositionally biased region" description="Polar residues" evidence="4">
    <location>
        <begin position="248"/>
        <end position="257"/>
    </location>
</feature>
<evidence type="ECO:0000256" key="2">
    <source>
        <dbReference type="ARBA" id="ARBA00017917"/>
    </source>
</evidence>
<evidence type="ECO:0000256" key="3">
    <source>
        <dbReference type="ARBA" id="ARBA00018741"/>
    </source>
</evidence>
<dbReference type="PANTHER" id="PTHR12864">
    <property type="entry name" value="RAN BINDING PROTEIN 9-RELATED"/>
    <property type="match status" value="1"/>
</dbReference>